<sequence length="57" mass="6178">MSIYAYALLQPIASPLILPVGMERNTELVYSSGLAAIVEPEILLEALSKSAQKNQTM</sequence>
<reference evidence="1 2" key="1">
    <citation type="journal article" date="2020" name="ISME J.">
        <title>Comparative genomics reveals insights into cyanobacterial evolution and habitat adaptation.</title>
        <authorList>
            <person name="Chen M.Y."/>
            <person name="Teng W.K."/>
            <person name="Zhao L."/>
            <person name="Hu C.X."/>
            <person name="Zhou Y.K."/>
            <person name="Han B.P."/>
            <person name="Song L.R."/>
            <person name="Shu W.S."/>
        </authorList>
    </citation>
    <scope>NUCLEOTIDE SEQUENCE [LARGE SCALE GENOMIC DNA]</scope>
    <source>
        <strain evidence="1 2">FACHB-252</strain>
    </source>
</reference>
<protein>
    <submittedName>
        <fullName evidence="1">Uncharacterized protein</fullName>
    </submittedName>
</protein>
<accession>A0ABR8HK03</accession>
<comment type="caution">
    <text evidence="1">The sequence shown here is derived from an EMBL/GenBank/DDBJ whole genome shotgun (WGS) entry which is preliminary data.</text>
</comment>
<evidence type="ECO:0000313" key="2">
    <source>
        <dbReference type="Proteomes" id="UP000606396"/>
    </source>
</evidence>
<evidence type="ECO:0000313" key="1">
    <source>
        <dbReference type="EMBL" id="MBD2616144.1"/>
    </source>
</evidence>
<dbReference type="Proteomes" id="UP000606396">
    <property type="component" value="Unassembled WGS sequence"/>
</dbReference>
<gene>
    <name evidence="1" type="ORF">H6G94_33705</name>
</gene>
<dbReference type="EMBL" id="JACJTC010000041">
    <property type="protein sequence ID" value="MBD2616144.1"/>
    <property type="molecule type" value="Genomic_DNA"/>
</dbReference>
<name>A0ABR8HK03_NOSPU</name>
<keyword evidence="2" id="KW-1185">Reference proteome</keyword>
<organism evidence="1 2">
    <name type="scientific">Nostoc punctiforme FACHB-252</name>
    <dbReference type="NCBI Taxonomy" id="1357509"/>
    <lineage>
        <taxon>Bacteria</taxon>
        <taxon>Bacillati</taxon>
        <taxon>Cyanobacteriota</taxon>
        <taxon>Cyanophyceae</taxon>
        <taxon>Nostocales</taxon>
        <taxon>Nostocaceae</taxon>
        <taxon>Nostoc</taxon>
    </lineage>
</organism>
<proteinExistence type="predicted"/>